<dbReference type="RefSeq" id="WP_207291999.1">
    <property type="nucleotide sequence ID" value="NZ_CP071383.1"/>
</dbReference>
<keyword evidence="1" id="KW-0282">Flagellum</keyword>
<keyword evidence="2" id="KW-1185">Reference proteome</keyword>
<dbReference type="GO" id="GO:0008168">
    <property type="term" value="F:methyltransferase activity"/>
    <property type="evidence" value="ECO:0007669"/>
    <property type="project" value="UniProtKB-KW"/>
</dbReference>
<reference evidence="1 2" key="1">
    <citation type="submission" date="2021-06" db="EMBL/GenBank/DDBJ databases">
        <title>Leclercia pneumoniae sp. nov.</title>
        <authorList>
            <person name="Hoenemann M."/>
            <person name="Viehweger A."/>
            <person name="Dietze N."/>
        </authorList>
    </citation>
    <scope>NUCLEOTIDE SEQUENCE [LARGE SCALE GENOMIC DNA]</scope>
    <source>
        <strain evidence="2">49125</strain>
    </source>
</reference>
<dbReference type="GO" id="GO:0032259">
    <property type="term" value="P:methylation"/>
    <property type="evidence" value="ECO:0007669"/>
    <property type="project" value="UniProtKB-KW"/>
</dbReference>
<dbReference type="EC" id="2.1.1.-" evidence="1"/>
<gene>
    <name evidence="1" type="primary">fliB</name>
    <name evidence="1" type="ORF">KQ929_07435</name>
</gene>
<protein>
    <submittedName>
        <fullName evidence="1">Flagellin lysine-N-methylase</fullName>
        <ecNumber evidence="1">2.1.1.-</ecNumber>
    </submittedName>
</protein>
<keyword evidence="1" id="KW-0969">Cilium</keyword>
<dbReference type="EMBL" id="CP076838">
    <property type="protein sequence ID" value="QWW81040.1"/>
    <property type="molecule type" value="Genomic_DNA"/>
</dbReference>
<keyword evidence="1" id="KW-0966">Cell projection</keyword>
<keyword evidence="1" id="KW-0489">Methyltransferase</keyword>
<proteinExistence type="predicted"/>
<dbReference type="Proteomes" id="UP000683497">
    <property type="component" value="Chromosome"/>
</dbReference>
<organism evidence="1 2">
    <name type="scientific">Leclercia pneumoniae</name>
    <dbReference type="NCBI Taxonomy" id="2815358"/>
    <lineage>
        <taxon>Bacteria</taxon>
        <taxon>Pseudomonadati</taxon>
        <taxon>Pseudomonadota</taxon>
        <taxon>Gammaproteobacteria</taxon>
        <taxon>Enterobacterales</taxon>
        <taxon>Enterobacteriaceae</taxon>
        <taxon>Leclercia</taxon>
    </lineage>
</organism>
<evidence type="ECO:0000313" key="2">
    <source>
        <dbReference type="Proteomes" id="UP000683497"/>
    </source>
</evidence>
<accession>A0ABX8JXX0</accession>
<evidence type="ECO:0000313" key="1">
    <source>
        <dbReference type="EMBL" id="QWW81040.1"/>
    </source>
</evidence>
<name>A0ABX8JXX0_9ENTR</name>
<dbReference type="NCBIfam" id="NF038110">
    <property type="entry name" value="Lys_methyl_FliB"/>
    <property type="match status" value="1"/>
</dbReference>
<sequence>MAIHIQLIKHSPQAWGVIKFSQQTGNCPYLDESRLCMVQKNLGAQALSQTCSVFPRSQRLYKSEEQNSLAISCPEVASLIFKSADAMRLNEQVKLQDKFHNLPALTTQSKLLNLFCLSLIDHIESDVETALYAVVKFLIFIEKYESIDDDNLPAVEGAYALLAEQLHTGQMKAELATLSADNKVKMSLIMLMQDFFRNAQMSRGSEVINHYIECLLRQMVSGEEINVEEKIGRLEDVWRDEVIPNMQGSEFAIKNFILYKFWQNNFPNQPGIPPLRALYIVIAEYYFIKLLMSACTKERGHADIEDLTNIVYSFHSLSQHNKAVTDAFYRHIESVRLGDDISLIHLLA</sequence>
<keyword evidence="1" id="KW-0808">Transferase</keyword>